<evidence type="ECO:0000313" key="2">
    <source>
        <dbReference type="Proteomes" id="UP001607303"/>
    </source>
</evidence>
<keyword evidence="2" id="KW-1185">Reference proteome</keyword>
<dbReference type="EMBL" id="JAYRBN010000058">
    <property type="protein sequence ID" value="KAL2742219.1"/>
    <property type="molecule type" value="Genomic_DNA"/>
</dbReference>
<dbReference type="AlphaFoldDB" id="A0ABD2CB75"/>
<protein>
    <submittedName>
        <fullName evidence="1">Uncharacterized protein</fullName>
    </submittedName>
</protein>
<comment type="caution">
    <text evidence="1">The sequence shown here is derived from an EMBL/GenBank/DDBJ whole genome shotgun (WGS) entry which is preliminary data.</text>
</comment>
<sequence length="105" mass="11926">MRAGSICNQSKLQMDYQAIDSGRDSLSPQPNVESLLDRMVRHCGEINSILRGGKYADSVRNVGWSKEVMVEVEIVKDEDEEEEEEEEEKVVVVVVVEMEVEALQR</sequence>
<name>A0ABD2CB75_VESMC</name>
<reference evidence="1 2" key="1">
    <citation type="journal article" date="2024" name="Ann. Entomol. Soc. Am.">
        <title>Genomic analyses of the southern and eastern yellowjacket wasps (Hymenoptera: Vespidae) reveal evolutionary signatures of social life.</title>
        <authorList>
            <person name="Catto M.A."/>
            <person name="Caine P.B."/>
            <person name="Orr S.E."/>
            <person name="Hunt B.G."/>
            <person name="Goodisman M.A.D."/>
        </authorList>
    </citation>
    <scope>NUCLEOTIDE SEQUENCE [LARGE SCALE GENOMIC DNA]</scope>
    <source>
        <strain evidence="1">232</strain>
        <tissue evidence="1">Head and thorax</tissue>
    </source>
</reference>
<gene>
    <name evidence="1" type="ORF">V1477_009848</name>
</gene>
<evidence type="ECO:0000313" key="1">
    <source>
        <dbReference type="EMBL" id="KAL2742219.1"/>
    </source>
</evidence>
<dbReference type="Proteomes" id="UP001607303">
    <property type="component" value="Unassembled WGS sequence"/>
</dbReference>
<organism evidence="1 2">
    <name type="scientific">Vespula maculifrons</name>
    <name type="common">Eastern yellow jacket</name>
    <name type="synonym">Wasp</name>
    <dbReference type="NCBI Taxonomy" id="7453"/>
    <lineage>
        <taxon>Eukaryota</taxon>
        <taxon>Metazoa</taxon>
        <taxon>Ecdysozoa</taxon>
        <taxon>Arthropoda</taxon>
        <taxon>Hexapoda</taxon>
        <taxon>Insecta</taxon>
        <taxon>Pterygota</taxon>
        <taxon>Neoptera</taxon>
        <taxon>Endopterygota</taxon>
        <taxon>Hymenoptera</taxon>
        <taxon>Apocrita</taxon>
        <taxon>Aculeata</taxon>
        <taxon>Vespoidea</taxon>
        <taxon>Vespidae</taxon>
        <taxon>Vespinae</taxon>
        <taxon>Vespula</taxon>
    </lineage>
</organism>
<accession>A0ABD2CB75</accession>
<proteinExistence type="predicted"/>